<gene>
    <name evidence="1" type="ORF">AKAME5_001711900</name>
</gene>
<protein>
    <submittedName>
        <fullName evidence="1">Ras and Rab interactor 3-like protein</fullName>
    </submittedName>
</protein>
<evidence type="ECO:0000313" key="2">
    <source>
        <dbReference type="Proteomes" id="UP001279410"/>
    </source>
</evidence>
<sequence length="59" mass="6688">MTPESFLLKERGDKGVGSLQQIQQKWTDMHEAYSLNKKVQILLEICKGIYQSMSANANS</sequence>
<organism evidence="1 2">
    <name type="scientific">Lates japonicus</name>
    <name type="common">Japanese lates</name>
    <dbReference type="NCBI Taxonomy" id="270547"/>
    <lineage>
        <taxon>Eukaryota</taxon>
        <taxon>Metazoa</taxon>
        <taxon>Chordata</taxon>
        <taxon>Craniata</taxon>
        <taxon>Vertebrata</taxon>
        <taxon>Euteleostomi</taxon>
        <taxon>Actinopterygii</taxon>
        <taxon>Neopterygii</taxon>
        <taxon>Teleostei</taxon>
        <taxon>Neoteleostei</taxon>
        <taxon>Acanthomorphata</taxon>
        <taxon>Carangaria</taxon>
        <taxon>Carangaria incertae sedis</taxon>
        <taxon>Centropomidae</taxon>
        <taxon>Lates</taxon>
    </lineage>
</organism>
<feature type="non-terminal residue" evidence="1">
    <location>
        <position position="1"/>
    </location>
</feature>
<proteinExistence type="predicted"/>
<name>A0AAD3RCW1_LATJO</name>
<comment type="caution">
    <text evidence="1">The sequence shown here is derived from an EMBL/GenBank/DDBJ whole genome shotgun (WGS) entry which is preliminary data.</text>
</comment>
<dbReference type="EMBL" id="BRZM01000082">
    <property type="protein sequence ID" value="GLD65669.1"/>
    <property type="molecule type" value="Genomic_DNA"/>
</dbReference>
<reference evidence="1" key="1">
    <citation type="submission" date="2022-08" db="EMBL/GenBank/DDBJ databases">
        <title>Genome sequencing of akame (Lates japonicus).</title>
        <authorList>
            <person name="Hashiguchi Y."/>
            <person name="Takahashi H."/>
        </authorList>
    </citation>
    <scope>NUCLEOTIDE SEQUENCE</scope>
    <source>
        <strain evidence="1">Kochi</strain>
    </source>
</reference>
<dbReference type="Proteomes" id="UP001279410">
    <property type="component" value="Unassembled WGS sequence"/>
</dbReference>
<keyword evidence="2" id="KW-1185">Reference proteome</keyword>
<dbReference type="SUPFAM" id="SSF109993">
    <property type="entry name" value="VPS9 domain"/>
    <property type="match status" value="1"/>
</dbReference>
<evidence type="ECO:0000313" key="1">
    <source>
        <dbReference type="EMBL" id="GLD65669.1"/>
    </source>
</evidence>
<accession>A0AAD3RCW1</accession>
<dbReference type="AlphaFoldDB" id="A0AAD3RCW1"/>
<dbReference type="InterPro" id="IPR037191">
    <property type="entry name" value="VPS9_dom_sf"/>
</dbReference>